<dbReference type="InterPro" id="IPR052156">
    <property type="entry name" value="BCAA_Transport_ATP-bd_LivF"/>
</dbReference>
<dbReference type="InterPro" id="IPR027417">
    <property type="entry name" value="P-loop_NTPase"/>
</dbReference>
<protein>
    <submittedName>
        <fullName evidence="14">ATP-binding cassette domain-containing protein</fullName>
    </submittedName>
</protein>
<keyword evidence="10 12" id="KW-0472">Membrane</keyword>
<feature type="transmembrane region" description="Helical" evidence="12">
    <location>
        <begin position="559"/>
        <end position="577"/>
    </location>
</feature>
<evidence type="ECO:0000256" key="8">
    <source>
        <dbReference type="ARBA" id="ARBA00022970"/>
    </source>
</evidence>
<keyword evidence="6" id="KW-0547">Nucleotide-binding</keyword>
<evidence type="ECO:0000256" key="7">
    <source>
        <dbReference type="ARBA" id="ARBA00022840"/>
    </source>
</evidence>
<dbReference type="Proteomes" id="UP001520654">
    <property type="component" value="Unassembled WGS sequence"/>
</dbReference>
<dbReference type="InterPro" id="IPR001851">
    <property type="entry name" value="ABC_transp_permease"/>
</dbReference>
<feature type="transmembrane region" description="Helical" evidence="12">
    <location>
        <begin position="57"/>
        <end position="76"/>
    </location>
</feature>
<evidence type="ECO:0000256" key="12">
    <source>
        <dbReference type="SAM" id="Phobius"/>
    </source>
</evidence>
<feature type="transmembrane region" description="Helical" evidence="12">
    <location>
        <begin position="234"/>
        <end position="258"/>
    </location>
</feature>
<feature type="domain" description="ABC transporter" evidence="13">
    <location>
        <begin position="710"/>
        <end position="935"/>
    </location>
</feature>
<feature type="transmembrane region" description="Helical" evidence="12">
    <location>
        <begin position="584"/>
        <end position="600"/>
    </location>
</feature>
<gene>
    <name evidence="14" type="ORF">K7B10_09440</name>
</gene>
<evidence type="ECO:0000256" key="1">
    <source>
        <dbReference type="ARBA" id="ARBA00004651"/>
    </source>
</evidence>
<dbReference type="PANTHER" id="PTHR43820">
    <property type="entry name" value="HIGH-AFFINITY BRANCHED-CHAIN AMINO ACID TRANSPORT ATP-BINDING PROTEIN LIVF"/>
    <property type="match status" value="1"/>
</dbReference>
<dbReference type="Gene3D" id="3.40.50.300">
    <property type="entry name" value="P-loop containing nucleotide triphosphate hydrolases"/>
    <property type="match status" value="1"/>
</dbReference>
<dbReference type="CDD" id="cd06582">
    <property type="entry name" value="TM_PBP1_LivH_like"/>
    <property type="match status" value="1"/>
</dbReference>
<dbReference type="EMBL" id="JAINUL010000001">
    <property type="protein sequence ID" value="MCC0094999.1"/>
    <property type="molecule type" value="Genomic_DNA"/>
</dbReference>
<dbReference type="RefSeq" id="WP_229335657.1">
    <property type="nucleotide sequence ID" value="NZ_JAINUL010000001.1"/>
</dbReference>
<evidence type="ECO:0000313" key="15">
    <source>
        <dbReference type="Proteomes" id="UP001520654"/>
    </source>
</evidence>
<dbReference type="InterPro" id="IPR003593">
    <property type="entry name" value="AAA+_ATPase"/>
</dbReference>
<comment type="caution">
    <text evidence="14">The sequence shown here is derived from an EMBL/GenBank/DDBJ whole genome shotgun (WGS) entry which is preliminary data.</text>
</comment>
<evidence type="ECO:0000256" key="3">
    <source>
        <dbReference type="ARBA" id="ARBA00022448"/>
    </source>
</evidence>
<evidence type="ECO:0000259" key="13">
    <source>
        <dbReference type="PROSITE" id="PS50893"/>
    </source>
</evidence>
<dbReference type="InterPro" id="IPR003439">
    <property type="entry name" value="ABC_transporter-like_ATP-bd"/>
</dbReference>
<dbReference type="PROSITE" id="PS50893">
    <property type="entry name" value="ABC_TRANSPORTER_2"/>
    <property type="match status" value="1"/>
</dbReference>
<feature type="transmembrane region" description="Helical" evidence="12">
    <location>
        <begin position="334"/>
        <end position="352"/>
    </location>
</feature>
<keyword evidence="7 14" id="KW-0067">ATP-binding</keyword>
<dbReference type="CDD" id="cd06581">
    <property type="entry name" value="TM_PBP1_LivM_like"/>
    <property type="match status" value="1"/>
</dbReference>
<comment type="subcellular location">
    <subcellularLocation>
        <location evidence="1">Cell membrane</location>
        <topology evidence="1">Multi-pass membrane protein</topology>
    </subcellularLocation>
</comment>
<dbReference type="Pfam" id="PF00005">
    <property type="entry name" value="ABC_tran"/>
    <property type="match status" value="1"/>
</dbReference>
<dbReference type="PANTHER" id="PTHR43820:SF4">
    <property type="entry name" value="HIGH-AFFINITY BRANCHED-CHAIN AMINO ACID TRANSPORT ATP-BINDING PROTEIN LIVF"/>
    <property type="match status" value="1"/>
</dbReference>
<feature type="transmembrane region" description="Helical" evidence="12">
    <location>
        <begin position="97"/>
        <end position="115"/>
    </location>
</feature>
<feature type="transmembrane region" description="Helical" evidence="12">
    <location>
        <begin position="483"/>
        <end position="502"/>
    </location>
</feature>
<feature type="compositionally biased region" description="Low complexity" evidence="11">
    <location>
        <begin position="667"/>
        <end position="676"/>
    </location>
</feature>
<dbReference type="SUPFAM" id="SSF52540">
    <property type="entry name" value="P-loop containing nucleoside triphosphate hydrolases"/>
    <property type="match status" value="1"/>
</dbReference>
<sequence>MGDLLVFVLSGLVSGALYALLATGLVLSYSASGLFNFAHGATAYLCALTFYEMHSGLGWPAVPAALLVVCVLAPGLGWGLDRLMFRRLARVGETAQIVATIGLLVALPAAGLWAVELLGDAGAPVKPAENQFGLPGVGPSPARSWQLLDGVGVDSDQLITWVVTAVVAVGLWVLMRHTRLGLRLRAAVDNRSLTELRGISADRLSSVAWMISSGLAGLAGVLATPLLGLSAHDFTLFLFVSATAAVIGRFASVPLAFAGGLGLGVLQNLVAGYASFAEGITGFRTAVPFLILFAGLLLPARRGRTAGTAAQDGEAGAGAVPVDHGARPAWGRRWGPWAAAAVLLGVAFYTVTTPFWSGLLAQGLALGLVFMSFTVVTGLGAMVSLAQGTFVTGAALVAGPLMSRGWPFVAALAVGTCVAAVLGALVALPALRLGGRALALATLALAFLADQVLFQMRWLRNGDSGWSIPRPVFGPVDLGDDRALGVALVVLVALCAAGLSALRNSPSGRAMLAVRSAPAAAMASGVSVLRTKLLLFTVSAGLAGFGGVLVASYNTRITATDFTAMTGLVWLAVVVAAGVRRPQYAVVAGVVFAVAPRVLADYVTQSAHLPVILFGLAGLALANDPDGYCAAVAVRRARRRTAASGGGGTADAGAGASASGGGTAASGTAASGAGASASGGGAGPVGLSRTPGRRTPAEPGAPGAGGGPALELRGVTAGYDGGLVLNGVDLAVGRGEALVVLGPNGAGKSTVCRVAAGALAAGSGQVLLRGRDVTRDGPVRRSRDGVLLAPEGRGIFPALTVEENLALYLRGADARGAVYDRFPRLAERRAVAAGSLSGGEQQMLALAPLLQRPPEVLIADEPSMGLAPRVVEEVYALLTELRDAGSALLLVEEKAAGILGVADTVAYLSRGRVTWCGPRAEVEADRLAAAYLGRAT</sequence>
<evidence type="ECO:0000256" key="5">
    <source>
        <dbReference type="ARBA" id="ARBA00022692"/>
    </source>
</evidence>
<evidence type="ECO:0000256" key="2">
    <source>
        <dbReference type="ARBA" id="ARBA00005417"/>
    </source>
</evidence>
<dbReference type="GO" id="GO:0005524">
    <property type="term" value="F:ATP binding"/>
    <property type="evidence" value="ECO:0007669"/>
    <property type="project" value="UniProtKB-KW"/>
</dbReference>
<keyword evidence="8" id="KW-0029">Amino-acid transport</keyword>
<feature type="transmembrane region" description="Helical" evidence="12">
    <location>
        <begin position="406"/>
        <end position="431"/>
    </location>
</feature>
<dbReference type="InterPro" id="IPR043428">
    <property type="entry name" value="LivM-like"/>
</dbReference>
<feature type="transmembrane region" description="Helical" evidence="12">
    <location>
        <begin position="207"/>
        <end position="228"/>
    </location>
</feature>
<feature type="transmembrane region" description="Helical" evidence="12">
    <location>
        <begin position="6"/>
        <end position="27"/>
    </location>
</feature>
<feature type="region of interest" description="Disordered" evidence="11">
    <location>
        <begin position="667"/>
        <end position="709"/>
    </location>
</feature>
<evidence type="ECO:0000313" key="14">
    <source>
        <dbReference type="EMBL" id="MCC0094999.1"/>
    </source>
</evidence>
<reference evidence="14 15" key="1">
    <citation type="submission" date="2021-08" db="EMBL/GenBank/DDBJ databases">
        <title>Genomic Architecture of Streptomyces flavotricini NGL1 and Streptomyces erythrochromogenes HMS4 With Differential Plant Beneficial attributes and laccase production capabilities.</title>
        <authorList>
            <person name="Salwan R."/>
            <person name="Kaur R."/>
            <person name="Sharma V."/>
        </authorList>
    </citation>
    <scope>NUCLEOTIDE SEQUENCE [LARGE SCALE GENOMIC DNA]</scope>
    <source>
        <strain evidence="14 15">NGL1</strain>
    </source>
</reference>
<organism evidence="14 15">
    <name type="scientific">Streptomyces flavotricini</name>
    <dbReference type="NCBI Taxonomy" id="66888"/>
    <lineage>
        <taxon>Bacteria</taxon>
        <taxon>Bacillati</taxon>
        <taxon>Actinomycetota</taxon>
        <taxon>Actinomycetes</taxon>
        <taxon>Kitasatosporales</taxon>
        <taxon>Streptomycetaceae</taxon>
        <taxon>Streptomyces</taxon>
    </lineage>
</organism>
<evidence type="ECO:0000256" key="9">
    <source>
        <dbReference type="ARBA" id="ARBA00022989"/>
    </source>
</evidence>
<dbReference type="SMART" id="SM00382">
    <property type="entry name" value="AAA"/>
    <property type="match status" value="1"/>
</dbReference>
<keyword evidence="9 12" id="KW-1133">Transmembrane helix</keyword>
<feature type="transmembrane region" description="Helical" evidence="12">
    <location>
        <begin position="438"/>
        <end position="459"/>
    </location>
</feature>
<keyword evidence="3" id="KW-0813">Transport</keyword>
<keyword evidence="5 12" id="KW-0812">Transmembrane</keyword>
<evidence type="ECO:0000256" key="10">
    <source>
        <dbReference type="ARBA" id="ARBA00023136"/>
    </source>
</evidence>
<name>A0ABS8E261_9ACTN</name>
<evidence type="ECO:0000256" key="11">
    <source>
        <dbReference type="SAM" id="MobiDB-lite"/>
    </source>
</evidence>
<feature type="transmembrane region" description="Helical" evidence="12">
    <location>
        <begin position="270"/>
        <end position="298"/>
    </location>
</feature>
<feature type="transmembrane region" description="Helical" evidence="12">
    <location>
        <begin position="533"/>
        <end position="553"/>
    </location>
</feature>
<accession>A0ABS8E261</accession>
<proteinExistence type="inferred from homology"/>
<feature type="transmembrane region" description="Helical" evidence="12">
    <location>
        <begin position="158"/>
        <end position="175"/>
    </location>
</feature>
<comment type="similarity">
    <text evidence="2">Belongs to the ABC transporter superfamily.</text>
</comment>
<evidence type="ECO:0000256" key="6">
    <source>
        <dbReference type="ARBA" id="ARBA00022741"/>
    </source>
</evidence>
<keyword evidence="4" id="KW-1003">Cell membrane</keyword>
<evidence type="ECO:0000256" key="4">
    <source>
        <dbReference type="ARBA" id="ARBA00022475"/>
    </source>
</evidence>
<keyword evidence="15" id="KW-1185">Reference proteome</keyword>
<feature type="transmembrane region" description="Helical" evidence="12">
    <location>
        <begin position="364"/>
        <end position="386"/>
    </location>
</feature>
<dbReference type="Pfam" id="PF02653">
    <property type="entry name" value="BPD_transp_2"/>
    <property type="match status" value="2"/>
</dbReference>